<gene>
    <name evidence="1" type="ORF">OG913_32450</name>
</gene>
<accession>A0ABZ1SM36</accession>
<evidence type="ECO:0000313" key="1">
    <source>
        <dbReference type="EMBL" id="WUP74050.1"/>
    </source>
</evidence>
<dbReference type="EMBL" id="CP108085">
    <property type="protein sequence ID" value="WUP74050.1"/>
    <property type="molecule type" value="Genomic_DNA"/>
</dbReference>
<sequence length="55" mass="6155">MLWRAGWGAEVIRTALRRGWDPARPGCAFHLDVTEDDLTAMLGVPPAYEVPFARD</sequence>
<keyword evidence="2" id="KW-1185">Reference proteome</keyword>
<name>A0ABZ1SM36_9ACTN</name>
<dbReference type="RefSeq" id="WP_187280612.1">
    <property type="nucleotide sequence ID" value="NZ_CP108085.1"/>
</dbReference>
<dbReference type="Proteomes" id="UP001432011">
    <property type="component" value="Chromosome"/>
</dbReference>
<proteinExistence type="predicted"/>
<evidence type="ECO:0000313" key="2">
    <source>
        <dbReference type="Proteomes" id="UP001432011"/>
    </source>
</evidence>
<protein>
    <submittedName>
        <fullName evidence="1">Uncharacterized protein</fullName>
    </submittedName>
</protein>
<organism evidence="1 2">
    <name type="scientific">Microbispora hainanensis</name>
    <dbReference type="NCBI Taxonomy" id="568844"/>
    <lineage>
        <taxon>Bacteria</taxon>
        <taxon>Bacillati</taxon>
        <taxon>Actinomycetota</taxon>
        <taxon>Actinomycetes</taxon>
        <taxon>Streptosporangiales</taxon>
        <taxon>Streptosporangiaceae</taxon>
        <taxon>Microbispora</taxon>
    </lineage>
</organism>
<reference evidence="1" key="1">
    <citation type="submission" date="2022-10" db="EMBL/GenBank/DDBJ databases">
        <title>The complete genomes of actinobacterial strains from the NBC collection.</title>
        <authorList>
            <person name="Joergensen T.S."/>
            <person name="Alvarez Arevalo M."/>
            <person name="Sterndorff E.B."/>
            <person name="Faurdal D."/>
            <person name="Vuksanovic O."/>
            <person name="Mourched A.-S."/>
            <person name="Charusanti P."/>
            <person name="Shaw S."/>
            <person name="Blin K."/>
            <person name="Weber T."/>
        </authorList>
    </citation>
    <scope>NUCLEOTIDE SEQUENCE</scope>
    <source>
        <strain evidence="1">NBC_00254</strain>
    </source>
</reference>